<keyword evidence="3" id="KW-1185">Reference proteome</keyword>
<dbReference type="Pfam" id="PF13539">
    <property type="entry name" value="Peptidase_M15_4"/>
    <property type="match status" value="1"/>
</dbReference>
<dbReference type="KEGG" id="chiz:HQ393_12425"/>
<dbReference type="RefSeq" id="WP_179355479.1">
    <property type="nucleotide sequence ID" value="NZ_CP058627.1"/>
</dbReference>
<dbReference type="InterPro" id="IPR039561">
    <property type="entry name" value="Peptidase_M15C"/>
</dbReference>
<sequence>MLAQINPLTSAQCAAMQAAGVITANNPVPCERLRRVSFQHVDFAGQDQTGELIVLDAVAPHVGAIFAELYQARFPLKKAVPLENYHGSDELSMNDNNTSAFNGRAMTGGGAWSKHAYGVAIDVNPLQNPYISVDDAGKVQVLPTASAMNFLNRDELRPEKPKRAGLVTDAVVAIFARHGFVTWGGYWDAPIDYQHFEIGSRAFVNELIKQTPEQASQTFNEYVRRIAQSCSAASVKEQRSCSVLMRK</sequence>
<reference evidence="2 3" key="1">
    <citation type="submission" date="2020-07" db="EMBL/GenBank/DDBJ databases">
        <title>Complete genome sequence of Chitinibacter sp. 2T18.</title>
        <authorList>
            <person name="Bae J.-W."/>
            <person name="Choi J.-W."/>
        </authorList>
    </citation>
    <scope>NUCLEOTIDE SEQUENCE [LARGE SCALE GENOMIC DNA]</scope>
    <source>
        <strain evidence="2 3">2T18</strain>
    </source>
</reference>
<dbReference type="SUPFAM" id="SSF55166">
    <property type="entry name" value="Hedgehog/DD-peptidase"/>
    <property type="match status" value="1"/>
</dbReference>
<evidence type="ECO:0000259" key="1">
    <source>
        <dbReference type="Pfam" id="PF13539"/>
    </source>
</evidence>
<accession>A0A7H9BJV8</accession>
<dbReference type="Proteomes" id="UP000509597">
    <property type="component" value="Chromosome"/>
</dbReference>
<organism evidence="2 3">
    <name type="scientific">Chitinibacter bivalviorum</name>
    <dbReference type="NCBI Taxonomy" id="2739434"/>
    <lineage>
        <taxon>Bacteria</taxon>
        <taxon>Pseudomonadati</taxon>
        <taxon>Pseudomonadota</taxon>
        <taxon>Betaproteobacteria</taxon>
        <taxon>Neisseriales</taxon>
        <taxon>Chitinibacteraceae</taxon>
        <taxon>Chitinibacter</taxon>
    </lineage>
</organism>
<feature type="domain" description="Peptidase M15C" evidence="1">
    <location>
        <begin position="108"/>
        <end position="198"/>
    </location>
</feature>
<dbReference type="EMBL" id="CP058627">
    <property type="protein sequence ID" value="QLG88977.1"/>
    <property type="molecule type" value="Genomic_DNA"/>
</dbReference>
<gene>
    <name evidence="2" type="ORF">HQ393_12425</name>
</gene>
<protein>
    <submittedName>
        <fullName evidence="2">M15 family metallopeptidase</fullName>
    </submittedName>
</protein>
<dbReference type="InterPro" id="IPR009045">
    <property type="entry name" value="Zn_M74/Hedgehog-like"/>
</dbReference>
<proteinExistence type="predicted"/>
<evidence type="ECO:0000313" key="2">
    <source>
        <dbReference type="EMBL" id="QLG88977.1"/>
    </source>
</evidence>
<dbReference type="Gene3D" id="3.30.1380.10">
    <property type="match status" value="1"/>
</dbReference>
<name>A0A7H9BJV8_9NEIS</name>
<dbReference type="AlphaFoldDB" id="A0A7H9BJV8"/>
<dbReference type="GO" id="GO:0008233">
    <property type="term" value="F:peptidase activity"/>
    <property type="evidence" value="ECO:0007669"/>
    <property type="project" value="InterPro"/>
</dbReference>
<evidence type="ECO:0000313" key="3">
    <source>
        <dbReference type="Proteomes" id="UP000509597"/>
    </source>
</evidence>